<dbReference type="EC" id="3.5.4.33" evidence="8"/>
<dbReference type="PANTHER" id="PTHR11079:SF202">
    <property type="entry name" value="TRNA-SPECIFIC ADENOSINE DEAMINASE"/>
    <property type="match status" value="1"/>
</dbReference>
<dbReference type="RefSeq" id="WP_188368215.1">
    <property type="nucleotide sequence ID" value="NZ_BMDT01000010.1"/>
</dbReference>
<evidence type="ECO:0000256" key="1">
    <source>
        <dbReference type="ARBA" id="ARBA00010669"/>
    </source>
</evidence>
<evidence type="ECO:0000256" key="5">
    <source>
        <dbReference type="ARBA" id="ARBA00022801"/>
    </source>
</evidence>
<keyword evidence="5 8" id="KW-0378">Hydrolase</keyword>
<evidence type="ECO:0000313" key="11">
    <source>
        <dbReference type="Proteomes" id="UP000622610"/>
    </source>
</evidence>
<dbReference type="PROSITE" id="PS00903">
    <property type="entry name" value="CYT_DCMP_DEAMINASES_1"/>
    <property type="match status" value="1"/>
</dbReference>
<dbReference type="Proteomes" id="UP000622610">
    <property type="component" value="Unassembled WGS sequence"/>
</dbReference>
<dbReference type="PANTHER" id="PTHR11079">
    <property type="entry name" value="CYTOSINE DEAMINASE FAMILY MEMBER"/>
    <property type="match status" value="1"/>
</dbReference>
<feature type="domain" description="CMP/dCMP-type deaminase" evidence="9">
    <location>
        <begin position="10"/>
        <end position="129"/>
    </location>
</feature>
<feature type="binding site" evidence="8">
    <location>
        <position position="91"/>
    </location>
    <ligand>
        <name>Zn(2+)</name>
        <dbReference type="ChEBI" id="CHEBI:29105"/>
        <note>catalytic</note>
    </ligand>
</feature>
<evidence type="ECO:0000256" key="2">
    <source>
        <dbReference type="ARBA" id="ARBA00011738"/>
    </source>
</evidence>
<evidence type="ECO:0000313" key="10">
    <source>
        <dbReference type="EMBL" id="GGI66390.1"/>
    </source>
</evidence>
<dbReference type="GO" id="GO:0002100">
    <property type="term" value="P:tRNA wobble adenosine to inosine editing"/>
    <property type="evidence" value="ECO:0007669"/>
    <property type="project" value="UniProtKB-UniRule"/>
</dbReference>
<evidence type="ECO:0000256" key="7">
    <source>
        <dbReference type="ARBA" id="ARBA00048045"/>
    </source>
</evidence>
<keyword evidence="6 8" id="KW-0862">Zinc</keyword>
<comment type="function">
    <text evidence="8">Catalyzes the deamination of adenosine to inosine at the wobble position 34 of tRNA(Arg2).</text>
</comment>
<dbReference type="AlphaFoldDB" id="A0A917JID6"/>
<proteinExistence type="inferred from homology"/>
<comment type="catalytic activity">
    <reaction evidence="7 8">
        <text>adenosine(34) in tRNA + H2O + H(+) = inosine(34) in tRNA + NH4(+)</text>
        <dbReference type="Rhea" id="RHEA:43168"/>
        <dbReference type="Rhea" id="RHEA-COMP:10373"/>
        <dbReference type="Rhea" id="RHEA-COMP:10374"/>
        <dbReference type="ChEBI" id="CHEBI:15377"/>
        <dbReference type="ChEBI" id="CHEBI:15378"/>
        <dbReference type="ChEBI" id="CHEBI:28938"/>
        <dbReference type="ChEBI" id="CHEBI:74411"/>
        <dbReference type="ChEBI" id="CHEBI:82852"/>
        <dbReference type="EC" id="3.5.4.33"/>
    </reaction>
</comment>
<reference evidence="10" key="2">
    <citation type="submission" date="2020-09" db="EMBL/GenBank/DDBJ databases">
        <authorList>
            <person name="Sun Q."/>
            <person name="Sedlacek I."/>
        </authorList>
    </citation>
    <scope>NUCLEOTIDE SEQUENCE</scope>
    <source>
        <strain evidence="10">CCM 8433</strain>
    </source>
</reference>
<dbReference type="GO" id="GO:0008270">
    <property type="term" value="F:zinc ion binding"/>
    <property type="evidence" value="ECO:0007669"/>
    <property type="project" value="UniProtKB-UniRule"/>
</dbReference>
<dbReference type="FunFam" id="3.40.140.10:FF:000005">
    <property type="entry name" value="tRNA-specific adenosine deaminase"/>
    <property type="match status" value="1"/>
</dbReference>
<dbReference type="NCBIfam" id="NF008113">
    <property type="entry name" value="PRK10860.1"/>
    <property type="match status" value="1"/>
</dbReference>
<dbReference type="InterPro" id="IPR002125">
    <property type="entry name" value="CMP_dCMP_dom"/>
</dbReference>
<keyword evidence="4 8" id="KW-0479">Metal-binding</keyword>
<protein>
    <recommendedName>
        <fullName evidence="8">tRNA-specific adenosine deaminase</fullName>
        <ecNumber evidence="8">3.5.4.33</ecNumber>
    </recommendedName>
</protein>
<dbReference type="PROSITE" id="PS51747">
    <property type="entry name" value="CYT_DCMP_DEAMINASES_2"/>
    <property type="match status" value="1"/>
</dbReference>
<evidence type="ECO:0000256" key="6">
    <source>
        <dbReference type="ARBA" id="ARBA00022833"/>
    </source>
</evidence>
<accession>A0A917JID6</accession>
<organism evidence="10 11">
    <name type="scientific">Enterococcus alcedinis</name>
    <dbReference type="NCBI Taxonomy" id="1274384"/>
    <lineage>
        <taxon>Bacteria</taxon>
        <taxon>Bacillati</taxon>
        <taxon>Bacillota</taxon>
        <taxon>Bacilli</taxon>
        <taxon>Lactobacillales</taxon>
        <taxon>Enterococcaceae</taxon>
        <taxon>Enterococcus</taxon>
    </lineage>
</organism>
<comment type="similarity">
    <text evidence="1">Belongs to the cytidine and deoxycytidylate deaminase family. ADAT2 subfamily.</text>
</comment>
<dbReference type="HAMAP" id="MF_00972">
    <property type="entry name" value="tRNA_aden_deaminase"/>
    <property type="match status" value="1"/>
</dbReference>
<keyword evidence="3 8" id="KW-0819">tRNA processing</keyword>
<evidence type="ECO:0000259" key="9">
    <source>
        <dbReference type="PROSITE" id="PS51747"/>
    </source>
</evidence>
<name>A0A917JID6_9ENTE</name>
<dbReference type="InterPro" id="IPR028883">
    <property type="entry name" value="tRNA_aden_deaminase"/>
</dbReference>
<comment type="cofactor">
    <cofactor evidence="8">
        <name>Zn(2+)</name>
        <dbReference type="ChEBI" id="CHEBI:29105"/>
    </cofactor>
    <text evidence="8">Binds 1 zinc ion per subunit.</text>
</comment>
<feature type="active site" description="Proton donor" evidence="8">
    <location>
        <position position="63"/>
    </location>
</feature>
<dbReference type="InterPro" id="IPR016193">
    <property type="entry name" value="Cytidine_deaminase-like"/>
</dbReference>
<dbReference type="EMBL" id="BMDT01000010">
    <property type="protein sequence ID" value="GGI66390.1"/>
    <property type="molecule type" value="Genomic_DNA"/>
</dbReference>
<dbReference type="SUPFAM" id="SSF53927">
    <property type="entry name" value="Cytidine deaminase-like"/>
    <property type="match status" value="1"/>
</dbReference>
<dbReference type="CDD" id="cd01285">
    <property type="entry name" value="nucleoside_deaminase"/>
    <property type="match status" value="1"/>
</dbReference>
<evidence type="ECO:0000256" key="3">
    <source>
        <dbReference type="ARBA" id="ARBA00022694"/>
    </source>
</evidence>
<evidence type="ECO:0000256" key="4">
    <source>
        <dbReference type="ARBA" id="ARBA00022723"/>
    </source>
</evidence>
<evidence type="ECO:0000256" key="8">
    <source>
        <dbReference type="HAMAP-Rule" id="MF_00972"/>
    </source>
</evidence>
<comment type="caution">
    <text evidence="10">The sequence shown here is derived from an EMBL/GenBank/DDBJ whole genome shotgun (WGS) entry which is preliminary data.</text>
</comment>
<dbReference type="Pfam" id="PF00383">
    <property type="entry name" value="dCMP_cyt_deam_1"/>
    <property type="match status" value="1"/>
</dbReference>
<dbReference type="Gene3D" id="3.40.140.10">
    <property type="entry name" value="Cytidine Deaminase, domain 2"/>
    <property type="match status" value="1"/>
</dbReference>
<feature type="binding site" evidence="8">
    <location>
        <position position="61"/>
    </location>
    <ligand>
        <name>Zn(2+)</name>
        <dbReference type="ChEBI" id="CHEBI:29105"/>
        <note>catalytic</note>
    </ligand>
</feature>
<dbReference type="InterPro" id="IPR016192">
    <property type="entry name" value="APOBEC/CMP_deaminase_Zn-bd"/>
</dbReference>
<reference evidence="10" key="1">
    <citation type="journal article" date="2014" name="Int. J. Syst. Evol. Microbiol.">
        <title>Complete genome sequence of Corynebacterium casei LMG S-19264T (=DSM 44701T), isolated from a smear-ripened cheese.</title>
        <authorList>
            <consortium name="US DOE Joint Genome Institute (JGI-PGF)"/>
            <person name="Walter F."/>
            <person name="Albersmeier A."/>
            <person name="Kalinowski J."/>
            <person name="Ruckert C."/>
        </authorList>
    </citation>
    <scope>NUCLEOTIDE SEQUENCE</scope>
    <source>
        <strain evidence="10">CCM 8433</strain>
    </source>
</reference>
<feature type="binding site" evidence="8">
    <location>
        <position position="94"/>
    </location>
    <ligand>
        <name>Zn(2+)</name>
        <dbReference type="ChEBI" id="CHEBI:29105"/>
        <note>catalytic</note>
    </ligand>
</feature>
<dbReference type="GO" id="GO:0052717">
    <property type="term" value="F:tRNA-specific adenosine-34 deaminase activity"/>
    <property type="evidence" value="ECO:0007669"/>
    <property type="project" value="UniProtKB-UniRule"/>
</dbReference>
<gene>
    <name evidence="8 10" type="primary">tadA</name>
    <name evidence="10" type="ORF">GCM10011482_20440</name>
</gene>
<keyword evidence="11" id="KW-1185">Reference proteome</keyword>
<comment type="subunit">
    <text evidence="2 8">Homodimer.</text>
</comment>
<sequence>MEKISTLTIEEKEYFMKEAIKEAKKAELIAEVPIGAVVVLNGEIIGRGHNLRETSQNATAHAEMMAIQQACARLDNFRLEDTQLFVTLEPCPMCSGAILLSRIDEVYFGAYDPKGGTAGSLLNLLEDQRFNHWCYLESRVLEEECSQLLKTFFKALRQRKKADKQKEKENSEKD</sequence>